<dbReference type="InterPro" id="IPR047574">
    <property type="entry name" value="AD"/>
</dbReference>
<evidence type="ECO:0000313" key="3">
    <source>
        <dbReference type="Proteomes" id="UP000050794"/>
    </source>
</evidence>
<dbReference type="InterPro" id="IPR019181">
    <property type="entry name" value="LSM12_ABD"/>
</dbReference>
<dbReference type="Pfam" id="PF09793">
    <property type="entry name" value="AD"/>
    <property type="match status" value="1"/>
</dbReference>
<proteinExistence type="predicted"/>
<name>A0A183TZM0_TOXCA</name>
<dbReference type="InterPro" id="IPR039683">
    <property type="entry name" value="Lsm12-like"/>
</dbReference>
<evidence type="ECO:0000259" key="1">
    <source>
        <dbReference type="PROSITE" id="PS52001"/>
    </source>
</evidence>
<dbReference type="Pfam" id="PF21166">
    <property type="entry name" value="LSM12_LSM"/>
    <property type="match status" value="1"/>
</dbReference>
<dbReference type="WBParaSite" id="TCNE_0000168901-mRNA-1">
    <property type="protein sequence ID" value="TCNE_0000168901-mRNA-1"/>
    <property type="gene ID" value="TCNE_0000168901"/>
</dbReference>
<evidence type="ECO:0000313" key="4">
    <source>
        <dbReference type="WBParaSite" id="TCNE_0000168901-mRNA-1"/>
    </source>
</evidence>
<dbReference type="AlphaFoldDB" id="A0A183TZM0"/>
<dbReference type="PANTHER" id="PTHR13542">
    <property type="entry name" value="LSM12 HOMOLOG"/>
    <property type="match status" value="1"/>
</dbReference>
<feature type="domain" description="AD" evidence="1">
    <location>
        <begin position="142"/>
        <end position="241"/>
    </location>
</feature>
<reference evidence="2 3" key="2">
    <citation type="submission" date="2018-11" db="EMBL/GenBank/DDBJ databases">
        <authorList>
            <consortium name="Pathogen Informatics"/>
        </authorList>
    </citation>
    <scope>NUCLEOTIDE SEQUENCE [LARGE SCALE GENOMIC DNA]</scope>
</reference>
<dbReference type="Proteomes" id="UP000050794">
    <property type="component" value="Unassembled WGS sequence"/>
</dbReference>
<dbReference type="EMBL" id="UYWY01001381">
    <property type="protein sequence ID" value="VDM26680.1"/>
    <property type="molecule type" value="Genomic_DNA"/>
</dbReference>
<accession>A0A183TZM0</accession>
<reference evidence="4" key="1">
    <citation type="submission" date="2016-06" db="UniProtKB">
        <authorList>
            <consortium name="WormBaseParasite"/>
        </authorList>
    </citation>
    <scope>IDENTIFICATION</scope>
</reference>
<dbReference type="PROSITE" id="PS52001">
    <property type="entry name" value="AD"/>
    <property type="match status" value="1"/>
</dbReference>
<keyword evidence="3" id="KW-1185">Reference proteome</keyword>
<dbReference type="InterPro" id="IPR048478">
    <property type="entry name" value="LSM12_LSM"/>
</dbReference>
<evidence type="ECO:0000313" key="2">
    <source>
        <dbReference type="EMBL" id="VDM26680.1"/>
    </source>
</evidence>
<sequence>SIRTCRRYAQFFGVNEQFIVFIEIATRDDKNSGEGEASGMTAFDANSQGSLAEGSARNNDADVATSDTNIVFPTGSVVECQTALATRITGQVVSYDHPTRLLLIKDTSSGSKPLLRLLNLALVEQVSCVRDRTPEYVPYSSGVATPQQVLERVRRAEARKQASLLDADVSLEGQRIFLYLRKTLEDVKWQNENISVLDRVVVRPPYTADSVETTGDSTNAALLQAKEHVRKIVSLRYVEFSFVYYLAKYHSVHQPRSSTDDAPADPTPSR</sequence>
<organism evidence="3 4">
    <name type="scientific">Toxocara canis</name>
    <name type="common">Canine roundworm</name>
    <dbReference type="NCBI Taxonomy" id="6265"/>
    <lineage>
        <taxon>Eukaryota</taxon>
        <taxon>Metazoa</taxon>
        <taxon>Ecdysozoa</taxon>
        <taxon>Nematoda</taxon>
        <taxon>Chromadorea</taxon>
        <taxon>Rhabditida</taxon>
        <taxon>Spirurina</taxon>
        <taxon>Ascaridomorpha</taxon>
        <taxon>Ascaridoidea</taxon>
        <taxon>Toxocaridae</taxon>
        <taxon>Toxocara</taxon>
    </lineage>
</organism>
<protein>
    <submittedName>
        <fullName evidence="4">Protein LSM12-like protein A</fullName>
    </submittedName>
</protein>
<gene>
    <name evidence="2" type="ORF">TCNE_LOCUS1690</name>
</gene>
<dbReference type="SMART" id="SM00995">
    <property type="entry name" value="AD"/>
    <property type="match status" value="1"/>
</dbReference>